<evidence type="ECO:0000313" key="1">
    <source>
        <dbReference type="EnsemblMetazoa" id="AATE009729-PA.1"/>
    </source>
</evidence>
<reference evidence="1" key="1">
    <citation type="submission" date="2022-08" db="UniProtKB">
        <authorList>
            <consortium name="EnsemblMetazoa"/>
        </authorList>
    </citation>
    <scope>IDENTIFICATION</scope>
    <source>
        <strain evidence="1">EBRO</strain>
    </source>
</reference>
<dbReference type="AlphaFoldDB" id="A0A182J1T5"/>
<sequence length="296" mass="33417">MYEKLAVDVKHVHAERLRVQWALEHRVEGVLQQEDLLRPTVEQERTLQMRDLRVLDEGGRCERGSLWSRRIRKGEGGLGWGGCGRRCAVPLVDARRLAVRHEVYRQLVERAHSDGRGELRVLRDRRGHWLDRWWLRDIANARHEHVRRRGQADIVDRGVLHAGPTTPTLAVSRQDVLVLQALEVLVTSGEAGGQTLEATKRGGICVQGVCQLLQERRRFVLGRSGVVRSLHVLHGREKLTLAQRNAGDGRHEAQEGHIAATAALPSRALIFRCRSSGERIGHGNRYRFLAAGVRGV</sequence>
<organism evidence="1">
    <name type="scientific">Anopheles atroparvus</name>
    <name type="common">European mosquito</name>
    <dbReference type="NCBI Taxonomy" id="41427"/>
    <lineage>
        <taxon>Eukaryota</taxon>
        <taxon>Metazoa</taxon>
        <taxon>Ecdysozoa</taxon>
        <taxon>Arthropoda</taxon>
        <taxon>Hexapoda</taxon>
        <taxon>Insecta</taxon>
        <taxon>Pterygota</taxon>
        <taxon>Neoptera</taxon>
        <taxon>Endopterygota</taxon>
        <taxon>Diptera</taxon>
        <taxon>Nematocera</taxon>
        <taxon>Culicoidea</taxon>
        <taxon>Culicidae</taxon>
        <taxon>Anophelinae</taxon>
        <taxon>Anopheles</taxon>
    </lineage>
</organism>
<proteinExistence type="predicted"/>
<accession>A0A182J1T5</accession>
<protein>
    <submittedName>
        <fullName evidence="1">Uncharacterized protein</fullName>
    </submittedName>
</protein>
<name>A0A182J1T5_ANOAO</name>
<dbReference type="EnsemblMetazoa" id="AATE009729-RA">
    <property type="protein sequence ID" value="AATE009729-PA.1"/>
    <property type="gene ID" value="AATE009729"/>
</dbReference>
<dbReference type="VEuPathDB" id="VectorBase:AATE009729"/>